<feature type="transmembrane region" description="Helical" evidence="2">
    <location>
        <begin position="56"/>
        <end position="79"/>
    </location>
</feature>
<feature type="chain" id="PRO_5035195417" evidence="3">
    <location>
        <begin position="33"/>
        <end position="128"/>
    </location>
</feature>
<gene>
    <name evidence="4" type="ORF">J0M35_04125</name>
</gene>
<organism evidence="4 5">
    <name type="scientific">Candidatus Obscuribacter phosphatis</name>
    <dbReference type="NCBI Taxonomy" id="1906157"/>
    <lineage>
        <taxon>Bacteria</taxon>
        <taxon>Bacillati</taxon>
        <taxon>Candidatus Melainabacteria</taxon>
        <taxon>Candidatus Obscuribacterales</taxon>
        <taxon>Candidatus Obscuribacteraceae</taxon>
        <taxon>Candidatus Obscuribacter</taxon>
    </lineage>
</organism>
<evidence type="ECO:0000313" key="5">
    <source>
        <dbReference type="Proteomes" id="UP000664277"/>
    </source>
</evidence>
<sequence>MKTRTFTLLRFLIASLLWVCLLSLLSPSCAFAGGVEDYLYDWSQMRKTDPNGFYLMIGGISLIVFLSLTIFGGFIYYLYKGWGEEQKSEARRVAAMRAKADADAEPEALSEPLSEAVSDKPDDASPGS</sequence>
<reference evidence="4" key="1">
    <citation type="submission" date="2021-02" db="EMBL/GenBank/DDBJ databases">
        <title>Genome-Resolved Metagenomics of a Microbial Community Performing Photosynthetic Biological Nutrient Removal.</title>
        <authorList>
            <person name="Mcdaniel E.A."/>
        </authorList>
    </citation>
    <scope>NUCLEOTIDE SEQUENCE</scope>
    <source>
        <strain evidence="4">UWPOB_OBS1</strain>
    </source>
</reference>
<keyword evidence="2" id="KW-0472">Membrane</keyword>
<dbReference type="Proteomes" id="UP000664277">
    <property type="component" value="Unassembled WGS sequence"/>
</dbReference>
<proteinExistence type="predicted"/>
<feature type="region of interest" description="Disordered" evidence="1">
    <location>
        <begin position="100"/>
        <end position="128"/>
    </location>
</feature>
<name>A0A8J7TL73_9BACT</name>
<evidence type="ECO:0000313" key="4">
    <source>
        <dbReference type="EMBL" id="MBN8659525.1"/>
    </source>
</evidence>
<evidence type="ECO:0000256" key="2">
    <source>
        <dbReference type="SAM" id="Phobius"/>
    </source>
</evidence>
<evidence type="ECO:0000256" key="3">
    <source>
        <dbReference type="SAM" id="SignalP"/>
    </source>
</evidence>
<keyword evidence="2" id="KW-0812">Transmembrane</keyword>
<feature type="signal peptide" evidence="3">
    <location>
        <begin position="1"/>
        <end position="32"/>
    </location>
</feature>
<evidence type="ECO:0000256" key="1">
    <source>
        <dbReference type="SAM" id="MobiDB-lite"/>
    </source>
</evidence>
<dbReference type="AlphaFoldDB" id="A0A8J7TL73"/>
<keyword evidence="2" id="KW-1133">Transmembrane helix</keyword>
<dbReference type="EMBL" id="JAFLCK010000004">
    <property type="protein sequence ID" value="MBN8659525.1"/>
    <property type="molecule type" value="Genomic_DNA"/>
</dbReference>
<comment type="caution">
    <text evidence="4">The sequence shown here is derived from an EMBL/GenBank/DDBJ whole genome shotgun (WGS) entry which is preliminary data.</text>
</comment>
<keyword evidence="3" id="KW-0732">Signal</keyword>
<accession>A0A8J7TL73</accession>
<feature type="compositionally biased region" description="Basic and acidic residues" evidence="1">
    <location>
        <begin position="117"/>
        <end position="128"/>
    </location>
</feature>
<protein>
    <submittedName>
        <fullName evidence="4">Uncharacterized protein</fullName>
    </submittedName>
</protein>